<evidence type="ECO:0000313" key="17">
    <source>
        <dbReference type="Proteomes" id="UP000238762"/>
    </source>
</evidence>
<keyword evidence="5 13" id="KW-0808">Transferase</keyword>
<dbReference type="InterPro" id="IPR024177">
    <property type="entry name" value="Biotin_synthase"/>
</dbReference>
<evidence type="ECO:0000256" key="11">
    <source>
        <dbReference type="ARBA" id="ARBA00023014"/>
    </source>
</evidence>
<dbReference type="GO" id="GO:0051537">
    <property type="term" value="F:2 iron, 2 sulfur cluster binding"/>
    <property type="evidence" value="ECO:0007669"/>
    <property type="project" value="UniProtKB-KW"/>
</dbReference>
<dbReference type="OrthoDB" id="9786826at2"/>
<dbReference type="InterPro" id="IPR002684">
    <property type="entry name" value="Biotin_synth/BioAB"/>
</dbReference>
<keyword evidence="8 13" id="KW-0479">Metal-binding</keyword>
<dbReference type="InterPro" id="IPR007197">
    <property type="entry name" value="rSAM"/>
</dbReference>
<comment type="catalytic activity">
    <reaction evidence="12 13">
        <text>(4R,5S)-dethiobiotin + (sulfur carrier)-SH + 2 reduced [2Fe-2S]-[ferredoxin] + 2 S-adenosyl-L-methionine = (sulfur carrier)-H + biotin + 2 5'-deoxyadenosine + 2 L-methionine + 2 oxidized [2Fe-2S]-[ferredoxin]</text>
        <dbReference type="Rhea" id="RHEA:22060"/>
        <dbReference type="Rhea" id="RHEA-COMP:10000"/>
        <dbReference type="Rhea" id="RHEA-COMP:10001"/>
        <dbReference type="Rhea" id="RHEA-COMP:14737"/>
        <dbReference type="Rhea" id="RHEA-COMP:14739"/>
        <dbReference type="ChEBI" id="CHEBI:17319"/>
        <dbReference type="ChEBI" id="CHEBI:29917"/>
        <dbReference type="ChEBI" id="CHEBI:33737"/>
        <dbReference type="ChEBI" id="CHEBI:33738"/>
        <dbReference type="ChEBI" id="CHEBI:57586"/>
        <dbReference type="ChEBI" id="CHEBI:57844"/>
        <dbReference type="ChEBI" id="CHEBI:59789"/>
        <dbReference type="ChEBI" id="CHEBI:64428"/>
        <dbReference type="ChEBI" id="CHEBI:149473"/>
        <dbReference type="EC" id="2.8.1.6"/>
    </reaction>
</comment>
<dbReference type="HAMAP" id="MF_01694">
    <property type="entry name" value="BioB"/>
    <property type="match status" value="1"/>
</dbReference>
<feature type="binding site" evidence="13 14">
    <location>
        <position position="52"/>
    </location>
    <ligand>
        <name>[4Fe-4S] cluster</name>
        <dbReference type="ChEBI" id="CHEBI:49883"/>
        <note>4Fe-4S-S-AdoMet</note>
    </ligand>
</feature>
<comment type="cofactor">
    <cofactor evidence="13">
        <name>[2Fe-2S] cluster</name>
        <dbReference type="ChEBI" id="CHEBI:190135"/>
    </cofactor>
    <text evidence="13">Binds 1 [2Fe-2S] cluster. The cluster is coordinated with 3 cysteines and 1 arginine.</text>
</comment>
<dbReference type="UniPathway" id="UPA00078">
    <property type="reaction ID" value="UER00162"/>
</dbReference>
<dbReference type="Proteomes" id="UP000238762">
    <property type="component" value="Unassembled WGS sequence"/>
</dbReference>
<comment type="pathway">
    <text evidence="1 13">Cofactor biosynthesis; biotin biosynthesis; biotin from 7,8-diaminononanoate: step 2/2.</text>
</comment>
<dbReference type="SUPFAM" id="SSF102114">
    <property type="entry name" value="Radical SAM enzymes"/>
    <property type="match status" value="1"/>
</dbReference>
<dbReference type="SFLD" id="SFLDS00029">
    <property type="entry name" value="Radical_SAM"/>
    <property type="match status" value="1"/>
</dbReference>
<feature type="domain" description="Radical SAM core" evidence="15">
    <location>
        <begin position="30"/>
        <end position="261"/>
    </location>
</feature>
<keyword evidence="17" id="KW-1185">Reference proteome</keyword>
<feature type="binding site" evidence="13 14">
    <location>
        <position position="184"/>
    </location>
    <ligand>
        <name>[2Fe-2S] cluster</name>
        <dbReference type="ChEBI" id="CHEBI:190135"/>
    </ligand>
</feature>
<evidence type="ECO:0000256" key="10">
    <source>
        <dbReference type="ARBA" id="ARBA00023004"/>
    </source>
</evidence>
<keyword evidence="6 13" id="KW-0949">S-adenosyl-L-methionine</keyword>
<dbReference type="EMBL" id="PVWJ01000030">
    <property type="protein sequence ID" value="PSB03532.1"/>
    <property type="molecule type" value="Genomic_DNA"/>
</dbReference>
<dbReference type="SMART" id="SM00876">
    <property type="entry name" value="BATS"/>
    <property type="match status" value="1"/>
</dbReference>
<evidence type="ECO:0000256" key="5">
    <source>
        <dbReference type="ARBA" id="ARBA00022679"/>
    </source>
</evidence>
<dbReference type="PROSITE" id="PS51918">
    <property type="entry name" value="RADICAL_SAM"/>
    <property type="match status" value="1"/>
</dbReference>
<comment type="function">
    <text evidence="13">Catalyzes the conversion of dethiobiotin (DTB) to biotin by the insertion of a sulfur atom into dethiobiotin via a radical-based mechanism.</text>
</comment>
<evidence type="ECO:0000256" key="8">
    <source>
        <dbReference type="ARBA" id="ARBA00022723"/>
    </source>
</evidence>
<feature type="binding site" evidence="13 14">
    <location>
        <position position="256"/>
    </location>
    <ligand>
        <name>[2Fe-2S] cluster</name>
        <dbReference type="ChEBI" id="CHEBI:190135"/>
    </ligand>
</feature>
<accession>A0A2T1C5H3</accession>
<dbReference type="InterPro" id="IPR058240">
    <property type="entry name" value="rSAM_sf"/>
</dbReference>
<keyword evidence="11 13" id="KW-0411">Iron-sulfur</keyword>
<evidence type="ECO:0000256" key="14">
    <source>
        <dbReference type="PIRSR" id="PIRSR001619-1"/>
    </source>
</evidence>
<protein>
    <recommendedName>
        <fullName evidence="3 13">Biotin synthase</fullName>
        <ecNumber evidence="3 13">2.8.1.6</ecNumber>
    </recommendedName>
</protein>
<gene>
    <name evidence="13 16" type="primary">bioB</name>
    <name evidence="16" type="ORF">C7B64_08020</name>
</gene>
<comment type="cofactor">
    <cofactor evidence="14">
        <name>[2Fe-2S] cluster</name>
        <dbReference type="ChEBI" id="CHEBI:190135"/>
    </cofactor>
    <text evidence="14">Binds 1 [2Fe-2S] cluster. The cluster is coordinated with 3 cysteines and 1 arginine.</text>
</comment>
<evidence type="ECO:0000256" key="13">
    <source>
        <dbReference type="HAMAP-Rule" id="MF_01694"/>
    </source>
</evidence>
<keyword evidence="4 13" id="KW-0004">4Fe-4S</keyword>
<feature type="binding site" evidence="13 14">
    <location>
        <position position="92"/>
    </location>
    <ligand>
        <name>[2Fe-2S] cluster</name>
        <dbReference type="ChEBI" id="CHEBI:190135"/>
    </ligand>
</feature>
<keyword evidence="10 13" id="KW-0408">Iron</keyword>
<evidence type="ECO:0000256" key="12">
    <source>
        <dbReference type="ARBA" id="ARBA00051157"/>
    </source>
</evidence>
<organism evidence="16 17">
    <name type="scientific">Merismopedia glauca CCAP 1448/3</name>
    <dbReference type="NCBI Taxonomy" id="1296344"/>
    <lineage>
        <taxon>Bacteria</taxon>
        <taxon>Bacillati</taxon>
        <taxon>Cyanobacteriota</taxon>
        <taxon>Cyanophyceae</taxon>
        <taxon>Synechococcales</taxon>
        <taxon>Merismopediaceae</taxon>
        <taxon>Merismopedia</taxon>
    </lineage>
</organism>
<dbReference type="GO" id="GO:0051539">
    <property type="term" value="F:4 iron, 4 sulfur cluster binding"/>
    <property type="evidence" value="ECO:0007669"/>
    <property type="project" value="UniProtKB-KW"/>
</dbReference>
<proteinExistence type="inferred from homology"/>
<sequence length="319" mass="34955">MISLEQVRQIYQQPLTALVFEAQSWHRQYHEPDAVQLCTLANIKSGNCPEDCKYCPQSARYETEVENYGLLPLDDVIEQAQAAKANGSSRFCMGAAWRKVPDGVQFEQVLEMVRQVVDLGMEACVTLGMLRPDQAVKLAEAGLTAYNHNLDTSARFYPEIITTRTYQDRLETIKAVAAAGIEVCCGGIVGMGETDLDRIELIHTLANLDPQPKSVPINALVPVEGTPFGDLPILDPLVLVRTIATTRIAIPKATVRLSAGRRSMSLAEQALCFLAGANSIFTGDRLLTTPNPGLDADAQMLEQLGLISQKSEVRSQKLR</sequence>
<evidence type="ECO:0000256" key="7">
    <source>
        <dbReference type="ARBA" id="ARBA00022714"/>
    </source>
</evidence>
<feature type="binding site" evidence="13 14">
    <location>
        <position position="124"/>
    </location>
    <ligand>
        <name>[2Fe-2S] cluster</name>
        <dbReference type="ChEBI" id="CHEBI:190135"/>
    </ligand>
</feature>
<dbReference type="NCBIfam" id="TIGR00433">
    <property type="entry name" value="bioB"/>
    <property type="match status" value="1"/>
</dbReference>
<dbReference type="GO" id="GO:0004076">
    <property type="term" value="F:biotin synthase activity"/>
    <property type="evidence" value="ECO:0007669"/>
    <property type="project" value="UniProtKB-UniRule"/>
</dbReference>
<feature type="binding site" evidence="13 14">
    <location>
        <position position="55"/>
    </location>
    <ligand>
        <name>[4Fe-4S] cluster</name>
        <dbReference type="ChEBI" id="CHEBI:49883"/>
        <note>4Fe-4S-S-AdoMet</note>
    </ligand>
</feature>
<dbReference type="PIRSF" id="PIRSF001619">
    <property type="entry name" value="Biotin_synth"/>
    <property type="match status" value="1"/>
</dbReference>
<dbReference type="InterPro" id="IPR013785">
    <property type="entry name" value="Aldolase_TIM"/>
</dbReference>
<dbReference type="PANTHER" id="PTHR22976:SF2">
    <property type="entry name" value="BIOTIN SYNTHASE, MITOCHONDRIAL"/>
    <property type="match status" value="1"/>
</dbReference>
<evidence type="ECO:0000256" key="3">
    <source>
        <dbReference type="ARBA" id="ARBA00012236"/>
    </source>
</evidence>
<comment type="caution">
    <text evidence="16">The sequence shown here is derived from an EMBL/GenBank/DDBJ whole genome shotgun (WGS) entry which is preliminary data.</text>
</comment>
<comment type="cofactor">
    <cofactor evidence="13 14">
        <name>[4Fe-4S] cluster</name>
        <dbReference type="ChEBI" id="CHEBI:49883"/>
    </cofactor>
    <text evidence="13 14">Binds 1 [4Fe-4S] cluster. The cluster is coordinated with 3 cysteines and an exchangeable S-adenosyl-L-methionine.</text>
</comment>
<keyword evidence="7 13" id="KW-0001">2Fe-2S</keyword>
<evidence type="ECO:0000259" key="15">
    <source>
        <dbReference type="PROSITE" id="PS51918"/>
    </source>
</evidence>
<dbReference type="SFLD" id="SFLDG01278">
    <property type="entry name" value="biotin_synthase_like"/>
    <property type="match status" value="1"/>
</dbReference>
<dbReference type="GO" id="GO:0009102">
    <property type="term" value="P:biotin biosynthetic process"/>
    <property type="evidence" value="ECO:0007669"/>
    <property type="project" value="UniProtKB-UniRule"/>
</dbReference>
<evidence type="ECO:0000256" key="6">
    <source>
        <dbReference type="ARBA" id="ARBA00022691"/>
    </source>
</evidence>
<dbReference type="AlphaFoldDB" id="A0A2T1C5H3"/>
<evidence type="ECO:0000256" key="4">
    <source>
        <dbReference type="ARBA" id="ARBA00022485"/>
    </source>
</evidence>
<comment type="similarity">
    <text evidence="2 13">Belongs to the radical SAM superfamily. Biotin synthase family.</text>
</comment>
<dbReference type="InterPro" id="IPR006638">
    <property type="entry name" value="Elp3/MiaA/NifB-like_rSAM"/>
</dbReference>
<evidence type="ECO:0000256" key="1">
    <source>
        <dbReference type="ARBA" id="ARBA00004942"/>
    </source>
</evidence>
<dbReference type="Pfam" id="PF06968">
    <property type="entry name" value="BATS"/>
    <property type="match status" value="1"/>
</dbReference>
<dbReference type="CDD" id="cd01335">
    <property type="entry name" value="Radical_SAM"/>
    <property type="match status" value="1"/>
</dbReference>
<dbReference type="PANTHER" id="PTHR22976">
    <property type="entry name" value="BIOTIN SYNTHASE"/>
    <property type="match status" value="1"/>
</dbReference>
<dbReference type="SFLD" id="SFLDF00272">
    <property type="entry name" value="biotin_synthase"/>
    <property type="match status" value="1"/>
</dbReference>
<dbReference type="EC" id="2.8.1.6" evidence="3 13"/>
<name>A0A2T1C5H3_9CYAN</name>
<dbReference type="SFLD" id="SFLDG01060">
    <property type="entry name" value="BATS_domain_containing"/>
    <property type="match status" value="1"/>
</dbReference>
<dbReference type="GO" id="GO:0005506">
    <property type="term" value="F:iron ion binding"/>
    <property type="evidence" value="ECO:0007669"/>
    <property type="project" value="UniProtKB-UniRule"/>
</dbReference>
<evidence type="ECO:0000256" key="9">
    <source>
        <dbReference type="ARBA" id="ARBA00022756"/>
    </source>
</evidence>
<dbReference type="SMART" id="SM00729">
    <property type="entry name" value="Elp3"/>
    <property type="match status" value="1"/>
</dbReference>
<reference evidence="16 17" key="1">
    <citation type="submission" date="2018-02" db="EMBL/GenBank/DDBJ databases">
        <authorList>
            <person name="Cohen D.B."/>
            <person name="Kent A.D."/>
        </authorList>
    </citation>
    <scope>NUCLEOTIDE SEQUENCE [LARGE SCALE GENOMIC DNA]</scope>
    <source>
        <strain evidence="16 17">CCAP 1448/3</strain>
    </source>
</reference>
<dbReference type="Gene3D" id="3.20.20.70">
    <property type="entry name" value="Aldolase class I"/>
    <property type="match status" value="1"/>
</dbReference>
<dbReference type="Pfam" id="PF04055">
    <property type="entry name" value="Radical_SAM"/>
    <property type="match status" value="1"/>
</dbReference>
<dbReference type="InterPro" id="IPR010722">
    <property type="entry name" value="BATS_dom"/>
</dbReference>
<reference evidence="16 17" key="2">
    <citation type="submission" date="2018-03" db="EMBL/GenBank/DDBJ databases">
        <title>The ancient ancestry and fast evolution of plastids.</title>
        <authorList>
            <person name="Moore K.R."/>
            <person name="Magnabosco C."/>
            <person name="Momper L."/>
            <person name="Gold D.A."/>
            <person name="Bosak T."/>
            <person name="Fournier G.P."/>
        </authorList>
    </citation>
    <scope>NUCLEOTIDE SEQUENCE [LARGE SCALE GENOMIC DNA]</scope>
    <source>
        <strain evidence="16 17">CCAP 1448/3</strain>
    </source>
</reference>
<evidence type="ECO:0000313" key="16">
    <source>
        <dbReference type="EMBL" id="PSB03532.1"/>
    </source>
</evidence>
<keyword evidence="9 13" id="KW-0093">Biotin biosynthesis</keyword>
<comment type="subunit">
    <text evidence="13">Homodimer.</text>
</comment>
<evidence type="ECO:0000256" key="2">
    <source>
        <dbReference type="ARBA" id="ARBA00010765"/>
    </source>
</evidence>
<feature type="binding site" evidence="13 14">
    <location>
        <position position="48"/>
    </location>
    <ligand>
        <name>[4Fe-4S] cluster</name>
        <dbReference type="ChEBI" id="CHEBI:49883"/>
        <note>4Fe-4S-S-AdoMet</note>
    </ligand>
</feature>